<sequence length="155" mass="15764">MTDAAINDPTAGKAAIALFTGAWAASSAGEGAGAWAWSAAAATELMVAMTMRATSAIFLISMAVMKCQYSLTLMHIEGKEGEDRGADQRAKSRQGSNGITSWGVGCVVAWGGCIAGWGGSRCVSVVGRRHDGANGGDDDESDECDLPHVHGGGGD</sequence>
<accession>A0AAE1XM75</accession>
<evidence type="ECO:0000256" key="1">
    <source>
        <dbReference type="SAM" id="MobiDB-lite"/>
    </source>
</evidence>
<comment type="caution">
    <text evidence="2">The sequence shown here is derived from an EMBL/GenBank/DDBJ whole genome shotgun (WGS) entry which is preliminary data.</text>
</comment>
<evidence type="ECO:0000313" key="3">
    <source>
        <dbReference type="Proteomes" id="UP001293254"/>
    </source>
</evidence>
<protein>
    <submittedName>
        <fullName evidence="2">Uncharacterized protein</fullName>
    </submittedName>
</protein>
<feature type="region of interest" description="Disordered" evidence="1">
    <location>
        <begin position="132"/>
        <end position="155"/>
    </location>
</feature>
<dbReference type="Proteomes" id="UP001293254">
    <property type="component" value="Unassembled WGS sequence"/>
</dbReference>
<proteinExistence type="predicted"/>
<gene>
    <name evidence="2" type="ORF">Salat_2857600</name>
</gene>
<dbReference type="EMBL" id="JACGWO010000012">
    <property type="protein sequence ID" value="KAK4414446.1"/>
    <property type="molecule type" value="Genomic_DNA"/>
</dbReference>
<reference evidence="2" key="1">
    <citation type="submission" date="2020-06" db="EMBL/GenBank/DDBJ databases">
        <authorList>
            <person name="Li T."/>
            <person name="Hu X."/>
            <person name="Zhang T."/>
            <person name="Song X."/>
            <person name="Zhang H."/>
            <person name="Dai N."/>
            <person name="Sheng W."/>
            <person name="Hou X."/>
            <person name="Wei L."/>
        </authorList>
    </citation>
    <scope>NUCLEOTIDE SEQUENCE</scope>
    <source>
        <strain evidence="2">3651</strain>
        <tissue evidence="2">Leaf</tissue>
    </source>
</reference>
<dbReference type="AlphaFoldDB" id="A0AAE1XM75"/>
<keyword evidence="3" id="KW-1185">Reference proteome</keyword>
<reference evidence="2" key="2">
    <citation type="journal article" date="2024" name="Plant">
        <title>Genomic evolution and insights into agronomic trait innovations of Sesamum species.</title>
        <authorList>
            <person name="Miao H."/>
            <person name="Wang L."/>
            <person name="Qu L."/>
            <person name="Liu H."/>
            <person name="Sun Y."/>
            <person name="Le M."/>
            <person name="Wang Q."/>
            <person name="Wei S."/>
            <person name="Zheng Y."/>
            <person name="Lin W."/>
            <person name="Duan Y."/>
            <person name="Cao H."/>
            <person name="Xiong S."/>
            <person name="Wang X."/>
            <person name="Wei L."/>
            <person name="Li C."/>
            <person name="Ma Q."/>
            <person name="Ju M."/>
            <person name="Zhao R."/>
            <person name="Li G."/>
            <person name="Mu C."/>
            <person name="Tian Q."/>
            <person name="Mei H."/>
            <person name="Zhang T."/>
            <person name="Gao T."/>
            <person name="Zhang H."/>
        </authorList>
    </citation>
    <scope>NUCLEOTIDE SEQUENCE</scope>
    <source>
        <strain evidence="2">3651</strain>
    </source>
</reference>
<evidence type="ECO:0000313" key="2">
    <source>
        <dbReference type="EMBL" id="KAK4414446.1"/>
    </source>
</evidence>
<organism evidence="2 3">
    <name type="scientific">Sesamum alatum</name>
    <dbReference type="NCBI Taxonomy" id="300844"/>
    <lineage>
        <taxon>Eukaryota</taxon>
        <taxon>Viridiplantae</taxon>
        <taxon>Streptophyta</taxon>
        <taxon>Embryophyta</taxon>
        <taxon>Tracheophyta</taxon>
        <taxon>Spermatophyta</taxon>
        <taxon>Magnoliopsida</taxon>
        <taxon>eudicotyledons</taxon>
        <taxon>Gunneridae</taxon>
        <taxon>Pentapetalae</taxon>
        <taxon>asterids</taxon>
        <taxon>lamiids</taxon>
        <taxon>Lamiales</taxon>
        <taxon>Pedaliaceae</taxon>
        <taxon>Sesamum</taxon>
    </lineage>
</organism>
<name>A0AAE1XM75_9LAMI</name>